<dbReference type="Proteomes" id="UP000267223">
    <property type="component" value="Unassembled WGS sequence"/>
</dbReference>
<dbReference type="EMBL" id="RJJR01000001">
    <property type="protein sequence ID" value="RNI40119.1"/>
    <property type="molecule type" value="Genomic_DNA"/>
</dbReference>
<organism evidence="2 3">
    <name type="scientific">Hanamia caeni</name>
    <dbReference type="NCBI Taxonomy" id="2294116"/>
    <lineage>
        <taxon>Bacteria</taxon>
        <taxon>Pseudomonadati</taxon>
        <taxon>Bacteroidota</taxon>
        <taxon>Chitinophagia</taxon>
        <taxon>Chitinophagales</taxon>
        <taxon>Chitinophagaceae</taxon>
        <taxon>Hanamia</taxon>
    </lineage>
</organism>
<evidence type="ECO:0000259" key="1">
    <source>
        <dbReference type="PROSITE" id="PS51819"/>
    </source>
</evidence>
<dbReference type="SUPFAM" id="SSF54593">
    <property type="entry name" value="Glyoxalase/Bleomycin resistance protein/Dihydroxybiphenyl dioxygenase"/>
    <property type="match status" value="1"/>
</dbReference>
<dbReference type="InterPro" id="IPR029068">
    <property type="entry name" value="Glyas_Bleomycin-R_OHBP_Dase"/>
</dbReference>
<dbReference type="InterPro" id="IPR004360">
    <property type="entry name" value="Glyas_Fos-R_dOase_dom"/>
</dbReference>
<gene>
    <name evidence="2" type="ORF">EFY79_02145</name>
</gene>
<protein>
    <submittedName>
        <fullName evidence="2">VOC family protein</fullName>
    </submittedName>
</protein>
<reference evidence="2 3" key="1">
    <citation type="submission" date="2018-11" db="EMBL/GenBank/DDBJ databases">
        <title>Draft genome sequence of Ferruginibacter sp. BO-59.</title>
        <authorList>
            <person name="Im W.T."/>
        </authorList>
    </citation>
    <scope>NUCLEOTIDE SEQUENCE [LARGE SCALE GENOMIC DNA]</scope>
    <source>
        <strain evidence="2 3">BO-59</strain>
    </source>
</reference>
<dbReference type="AlphaFoldDB" id="A0A3M9NQQ5"/>
<accession>A0A3M9NQQ5</accession>
<evidence type="ECO:0000313" key="2">
    <source>
        <dbReference type="EMBL" id="RNI40119.1"/>
    </source>
</evidence>
<dbReference type="CDD" id="cd07246">
    <property type="entry name" value="VOC_like"/>
    <property type="match status" value="1"/>
</dbReference>
<dbReference type="Pfam" id="PF00903">
    <property type="entry name" value="Glyoxalase"/>
    <property type="match status" value="1"/>
</dbReference>
<proteinExistence type="predicted"/>
<name>A0A3M9NQQ5_9BACT</name>
<dbReference type="RefSeq" id="WP_123119009.1">
    <property type="nucleotide sequence ID" value="NZ_RJJR01000001.1"/>
</dbReference>
<dbReference type="Gene3D" id="3.30.720.110">
    <property type="match status" value="1"/>
</dbReference>
<evidence type="ECO:0000313" key="3">
    <source>
        <dbReference type="Proteomes" id="UP000267223"/>
    </source>
</evidence>
<dbReference type="PROSITE" id="PS51819">
    <property type="entry name" value="VOC"/>
    <property type="match status" value="1"/>
</dbReference>
<dbReference type="OrthoDB" id="9795306at2"/>
<dbReference type="Gene3D" id="3.30.720.120">
    <property type="match status" value="1"/>
</dbReference>
<dbReference type="PANTHER" id="PTHR34109">
    <property type="entry name" value="BNAUNNG04460D PROTEIN-RELATED"/>
    <property type="match status" value="1"/>
</dbReference>
<feature type="domain" description="VOC" evidence="1">
    <location>
        <begin position="6"/>
        <end position="123"/>
    </location>
</feature>
<dbReference type="InterPro" id="IPR037523">
    <property type="entry name" value="VOC_core"/>
</dbReference>
<dbReference type="PANTHER" id="PTHR34109:SF1">
    <property type="entry name" value="VOC DOMAIN-CONTAINING PROTEIN"/>
    <property type="match status" value="1"/>
</dbReference>
<sequence length="125" mass="13937">MNIPEGYQAVMPYLILNDPEGFIDFTQKVFNATSKYKELREDGHTIRHAEMEISGSVIMCAQSTDQFPVQTANLFVYVDNADETYAKALENGATSVNEPADQSYGRSCGVSDTNGNVWWITSEIK</sequence>
<comment type="caution">
    <text evidence="2">The sequence shown here is derived from an EMBL/GenBank/DDBJ whole genome shotgun (WGS) entry which is preliminary data.</text>
</comment>
<keyword evidence="3" id="KW-1185">Reference proteome</keyword>